<evidence type="ECO:0000313" key="4">
    <source>
        <dbReference type="Proteomes" id="UP000287447"/>
    </source>
</evidence>
<evidence type="ECO:0000256" key="1">
    <source>
        <dbReference type="SAM" id="Phobius"/>
    </source>
</evidence>
<proteinExistence type="predicted"/>
<feature type="transmembrane region" description="Helical" evidence="1">
    <location>
        <begin position="61"/>
        <end position="85"/>
    </location>
</feature>
<dbReference type="EMBL" id="SADE01000001">
    <property type="protein sequence ID" value="RVU39527.1"/>
    <property type="molecule type" value="Genomic_DNA"/>
</dbReference>
<dbReference type="PANTHER" id="PTHR40547:SF1">
    <property type="entry name" value="SLL0298 PROTEIN"/>
    <property type="match status" value="1"/>
</dbReference>
<dbReference type="PANTHER" id="PTHR40547">
    <property type="entry name" value="SLL0298 PROTEIN"/>
    <property type="match status" value="1"/>
</dbReference>
<dbReference type="OrthoDB" id="7360463at2"/>
<organism evidence="3 4">
    <name type="scientific">Hwanghaeella grinnelliae</name>
    <dbReference type="NCBI Taxonomy" id="2500179"/>
    <lineage>
        <taxon>Bacteria</taxon>
        <taxon>Pseudomonadati</taxon>
        <taxon>Pseudomonadota</taxon>
        <taxon>Alphaproteobacteria</taxon>
        <taxon>Rhodospirillales</taxon>
        <taxon>Rhodospirillaceae</taxon>
        <taxon>Hwanghaeella</taxon>
    </lineage>
</organism>
<keyword evidence="1" id="KW-0472">Membrane</keyword>
<dbReference type="AlphaFoldDB" id="A0A3S2WVN6"/>
<protein>
    <submittedName>
        <fullName evidence="3">DUF2062 domain-containing protein</fullName>
    </submittedName>
</protein>
<feature type="domain" description="DUF2062" evidence="2">
    <location>
        <begin position="26"/>
        <end position="167"/>
    </location>
</feature>
<accession>A0A3S2WVN6</accession>
<keyword evidence="1" id="KW-0812">Transmembrane</keyword>
<dbReference type="RefSeq" id="WP_127764898.1">
    <property type="nucleotide sequence ID" value="NZ_SADE01000001.1"/>
</dbReference>
<evidence type="ECO:0000259" key="2">
    <source>
        <dbReference type="Pfam" id="PF09835"/>
    </source>
</evidence>
<dbReference type="Proteomes" id="UP000287447">
    <property type="component" value="Unassembled WGS sequence"/>
</dbReference>
<keyword evidence="4" id="KW-1185">Reference proteome</keyword>
<reference evidence="4" key="1">
    <citation type="submission" date="2019-01" db="EMBL/GenBank/DDBJ databases">
        <title>Gri0909 isolated from a small marine red alga.</title>
        <authorList>
            <person name="Kim J."/>
            <person name="Jeong S.E."/>
            <person name="Jeon C.O."/>
        </authorList>
    </citation>
    <scope>NUCLEOTIDE SEQUENCE [LARGE SCALE GENOMIC DNA]</scope>
    <source>
        <strain evidence="4">Gri0909</strain>
    </source>
</reference>
<dbReference type="InterPro" id="IPR018639">
    <property type="entry name" value="DUF2062"/>
</dbReference>
<comment type="caution">
    <text evidence="3">The sequence shown here is derived from an EMBL/GenBank/DDBJ whole genome shotgun (WGS) entry which is preliminary data.</text>
</comment>
<sequence length="188" mass="21042">MFKRRRKRQVHHHVREAVWPTIGWRRSADYFKHRVGRLPGTPYSIAAGFAWGAAISCTPFMGLHIIGSAIGAWLTRGSVLAAALGTLVGNPWTFPFIWAWIYTLGVWILGRDAIELNYQHLSLSYLADNFWAIFVPMMVGGVPTALVVWAAFFFPLRAMVAKYQLIRRARIAAKKNRDISEGGTGAAV</sequence>
<name>A0A3S2WVN6_9PROT</name>
<keyword evidence="1" id="KW-1133">Transmembrane helix</keyword>
<gene>
    <name evidence="3" type="ORF">EOI86_09945</name>
</gene>
<feature type="transmembrane region" description="Helical" evidence="1">
    <location>
        <begin position="92"/>
        <end position="110"/>
    </location>
</feature>
<evidence type="ECO:0000313" key="3">
    <source>
        <dbReference type="EMBL" id="RVU39527.1"/>
    </source>
</evidence>
<feature type="transmembrane region" description="Helical" evidence="1">
    <location>
        <begin position="130"/>
        <end position="154"/>
    </location>
</feature>
<dbReference type="Pfam" id="PF09835">
    <property type="entry name" value="DUF2062"/>
    <property type="match status" value="1"/>
</dbReference>